<reference evidence="3" key="1">
    <citation type="journal article" date="2021" name="Nat. Commun.">
        <title>Genetic determinants of endophytism in the Arabidopsis root mycobiome.</title>
        <authorList>
            <person name="Mesny F."/>
            <person name="Miyauchi S."/>
            <person name="Thiergart T."/>
            <person name="Pickel B."/>
            <person name="Atanasova L."/>
            <person name="Karlsson M."/>
            <person name="Huettel B."/>
            <person name="Barry K.W."/>
            <person name="Haridas S."/>
            <person name="Chen C."/>
            <person name="Bauer D."/>
            <person name="Andreopoulos W."/>
            <person name="Pangilinan J."/>
            <person name="LaButti K."/>
            <person name="Riley R."/>
            <person name="Lipzen A."/>
            <person name="Clum A."/>
            <person name="Drula E."/>
            <person name="Henrissat B."/>
            <person name="Kohler A."/>
            <person name="Grigoriev I.V."/>
            <person name="Martin F.M."/>
            <person name="Hacquard S."/>
        </authorList>
    </citation>
    <scope>NUCLEOTIDE SEQUENCE</scope>
    <source>
        <strain evidence="3">MPI-CAGE-CH-0243</strain>
    </source>
</reference>
<proteinExistence type="predicted"/>
<organism evidence="3 4">
    <name type="scientific">Dendryphion nanum</name>
    <dbReference type="NCBI Taxonomy" id="256645"/>
    <lineage>
        <taxon>Eukaryota</taxon>
        <taxon>Fungi</taxon>
        <taxon>Dikarya</taxon>
        <taxon>Ascomycota</taxon>
        <taxon>Pezizomycotina</taxon>
        <taxon>Dothideomycetes</taxon>
        <taxon>Pleosporomycetidae</taxon>
        <taxon>Pleosporales</taxon>
        <taxon>Torulaceae</taxon>
        <taxon>Dendryphion</taxon>
    </lineage>
</organism>
<feature type="chain" id="PRO_5040295324" evidence="2">
    <location>
        <begin position="21"/>
        <end position="263"/>
    </location>
</feature>
<comment type="caution">
    <text evidence="3">The sequence shown here is derived from an EMBL/GenBank/DDBJ whole genome shotgun (WGS) entry which is preliminary data.</text>
</comment>
<keyword evidence="4" id="KW-1185">Reference proteome</keyword>
<protein>
    <submittedName>
        <fullName evidence="3">Uncharacterized protein</fullName>
    </submittedName>
</protein>
<dbReference type="AlphaFoldDB" id="A0A9P9EBJ6"/>
<feature type="non-terminal residue" evidence="3">
    <location>
        <position position="1"/>
    </location>
</feature>
<keyword evidence="1" id="KW-0175">Coiled coil</keyword>
<evidence type="ECO:0000256" key="1">
    <source>
        <dbReference type="SAM" id="Coils"/>
    </source>
</evidence>
<dbReference type="Proteomes" id="UP000700596">
    <property type="component" value="Unassembled WGS sequence"/>
</dbReference>
<feature type="signal peptide" evidence="2">
    <location>
        <begin position="1"/>
        <end position="20"/>
    </location>
</feature>
<accession>A0A9P9EBJ6</accession>
<name>A0A9P9EBJ6_9PLEO</name>
<dbReference type="OrthoDB" id="3565018at2759"/>
<feature type="coiled-coil region" evidence="1">
    <location>
        <begin position="172"/>
        <end position="199"/>
    </location>
</feature>
<evidence type="ECO:0000313" key="4">
    <source>
        <dbReference type="Proteomes" id="UP000700596"/>
    </source>
</evidence>
<gene>
    <name evidence="3" type="ORF">B0J11DRAFT_395321</name>
</gene>
<keyword evidence="2" id="KW-0732">Signal</keyword>
<dbReference type="EMBL" id="JAGMWT010000002">
    <property type="protein sequence ID" value="KAH7135345.1"/>
    <property type="molecule type" value="Genomic_DNA"/>
</dbReference>
<dbReference type="PANTHER" id="PTHR35186">
    <property type="entry name" value="ANK_REP_REGION DOMAIN-CONTAINING PROTEIN"/>
    <property type="match status" value="1"/>
</dbReference>
<sequence length="263" mass="30532">MSGIEIAGLVLGAFPILLHALDRYREGAEVLTDWWRIQRSYKKCKQDLDYHRILFEGNIERFLLPLVVDEDELRGLMADPAGEEWEDKDMEMRLKERLPKSYNVLLNIMSGINELMEALKRELGVQNTSFQAFINQNGSVVKKNASRTDILSISNMEFQAKRIKFSFKKSSRERLFTQLQEANDRMRNLLESSDQISAARKQQGAAKSSSIVNRKINDFWRHAKRLHEALSKAWICNCASHVANLQLQHRNCNEIEFDILFDL</sequence>
<dbReference type="PANTHER" id="PTHR35186:SF4">
    <property type="entry name" value="PRION-INHIBITION AND PROPAGATION HELO DOMAIN-CONTAINING PROTEIN"/>
    <property type="match status" value="1"/>
</dbReference>
<evidence type="ECO:0000256" key="2">
    <source>
        <dbReference type="SAM" id="SignalP"/>
    </source>
</evidence>
<evidence type="ECO:0000313" key="3">
    <source>
        <dbReference type="EMBL" id="KAH7135345.1"/>
    </source>
</evidence>